<protein>
    <submittedName>
        <fullName evidence="2">Uncharacterized protein</fullName>
    </submittedName>
</protein>
<keyword evidence="3" id="KW-1185">Reference proteome</keyword>
<organism evidence="2 3">
    <name type="scientific">Marchantia polymorpha</name>
    <name type="common">Common liverwort</name>
    <name type="synonym">Marchantia aquatica</name>
    <dbReference type="NCBI Taxonomy" id="3197"/>
    <lineage>
        <taxon>Eukaryota</taxon>
        <taxon>Viridiplantae</taxon>
        <taxon>Streptophyta</taxon>
        <taxon>Embryophyta</taxon>
        <taxon>Marchantiophyta</taxon>
        <taxon>Marchantiopsida</taxon>
        <taxon>Marchantiidae</taxon>
        <taxon>Marchantiales</taxon>
        <taxon>Marchantiaceae</taxon>
        <taxon>Marchantia</taxon>
    </lineage>
</organism>
<evidence type="ECO:0000313" key="2">
    <source>
        <dbReference type="EMBL" id="PTQ28246.1"/>
    </source>
</evidence>
<feature type="region of interest" description="Disordered" evidence="1">
    <location>
        <begin position="1"/>
        <end position="21"/>
    </location>
</feature>
<evidence type="ECO:0000256" key="1">
    <source>
        <dbReference type="SAM" id="MobiDB-lite"/>
    </source>
</evidence>
<sequence length="145" mass="15444">MGPGQHGPDVSHVTSMPPTNRPYVYMTPGPGRPVAQTAFAADTPPPPLPRVLLQSGRALAAPVAAVTLRGLDSLLYRDTLRTGSGAPLVRSRLQPRPASTTKSCPGTPSALPRLHRSPPPRLLPVALIVDDERASLHMARGFRRL</sequence>
<name>A0A2R6W332_MARPO</name>
<proteinExistence type="predicted"/>
<accession>A0A2R6W332</accession>
<feature type="region of interest" description="Disordered" evidence="1">
    <location>
        <begin position="85"/>
        <end position="117"/>
    </location>
</feature>
<dbReference type="AlphaFoldDB" id="A0A2R6W332"/>
<dbReference type="EMBL" id="KZ772839">
    <property type="protein sequence ID" value="PTQ28246.1"/>
    <property type="molecule type" value="Genomic_DNA"/>
</dbReference>
<dbReference type="Proteomes" id="UP000244005">
    <property type="component" value="Unassembled WGS sequence"/>
</dbReference>
<gene>
    <name evidence="2" type="ORF">MARPO_0169s0011</name>
</gene>
<evidence type="ECO:0000313" key="3">
    <source>
        <dbReference type="Proteomes" id="UP000244005"/>
    </source>
</evidence>
<reference evidence="3" key="1">
    <citation type="journal article" date="2017" name="Cell">
        <title>Insights into land plant evolution garnered from the Marchantia polymorpha genome.</title>
        <authorList>
            <person name="Bowman J.L."/>
            <person name="Kohchi T."/>
            <person name="Yamato K.T."/>
            <person name="Jenkins J."/>
            <person name="Shu S."/>
            <person name="Ishizaki K."/>
            <person name="Yamaoka S."/>
            <person name="Nishihama R."/>
            <person name="Nakamura Y."/>
            <person name="Berger F."/>
            <person name="Adam C."/>
            <person name="Aki S.S."/>
            <person name="Althoff F."/>
            <person name="Araki T."/>
            <person name="Arteaga-Vazquez M.A."/>
            <person name="Balasubrmanian S."/>
            <person name="Barry K."/>
            <person name="Bauer D."/>
            <person name="Boehm C.R."/>
            <person name="Briginshaw L."/>
            <person name="Caballero-Perez J."/>
            <person name="Catarino B."/>
            <person name="Chen F."/>
            <person name="Chiyoda S."/>
            <person name="Chovatia M."/>
            <person name="Davies K.M."/>
            <person name="Delmans M."/>
            <person name="Demura T."/>
            <person name="Dierschke T."/>
            <person name="Dolan L."/>
            <person name="Dorantes-Acosta A.E."/>
            <person name="Eklund D.M."/>
            <person name="Florent S.N."/>
            <person name="Flores-Sandoval E."/>
            <person name="Fujiyama A."/>
            <person name="Fukuzawa H."/>
            <person name="Galik B."/>
            <person name="Grimanelli D."/>
            <person name="Grimwood J."/>
            <person name="Grossniklaus U."/>
            <person name="Hamada T."/>
            <person name="Haseloff J."/>
            <person name="Hetherington A.J."/>
            <person name="Higo A."/>
            <person name="Hirakawa Y."/>
            <person name="Hundley H.N."/>
            <person name="Ikeda Y."/>
            <person name="Inoue K."/>
            <person name="Inoue S.I."/>
            <person name="Ishida S."/>
            <person name="Jia Q."/>
            <person name="Kakita M."/>
            <person name="Kanazawa T."/>
            <person name="Kawai Y."/>
            <person name="Kawashima T."/>
            <person name="Kennedy M."/>
            <person name="Kinose K."/>
            <person name="Kinoshita T."/>
            <person name="Kohara Y."/>
            <person name="Koide E."/>
            <person name="Komatsu K."/>
            <person name="Kopischke S."/>
            <person name="Kubo M."/>
            <person name="Kyozuka J."/>
            <person name="Lagercrantz U."/>
            <person name="Lin S.S."/>
            <person name="Lindquist E."/>
            <person name="Lipzen A.M."/>
            <person name="Lu C.W."/>
            <person name="De Luna E."/>
            <person name="Martienssen R.A."/>
            <person name="Minamino N."/>
            <person name="Mizutani M."/>
            <person name="Mizutani M."/>
            <person name="Mochizuki N."/>
            <person name="Monte I."/>
            <person name="Mosher R."/>
            <person name="Nagasaki H."/>
            <person name="Nakagami H."/>
            <person name="Naramoto S."/>
            <person name="Nishitani K."/>
            <person name="Ohtani M."/>
            <person name="Okamoto T."/>
            <person name="Okumura M."/>
            <person name="Phillips J."/>
            <person name="Pollak B."/>
            <person name="Reinders A."/>
            <person name="Rovekamp M."/>
            <person name="Sano R."/>
            <person name="Sawa S."/>
            <person name="Schmid M.W."/>
            <person name="Shirakawa M."/>
            <person name="Solano R."/>
            <person name="Spunde A."/>
            <person name="Suetsugu N."/>
            <person name="Sugano S."/>
            <person name="Sugiyama A."/>
            <person name="Sun R."/>
            <person name="Suzuki Y."/>
            <person name="Takenaka M."/>
            <person name="Takezawa D."/>
            <person name="Tomogane H."/>
            <person name="Tsuzuki M."/>
            <person name="Ueda T."/>
            <person name="Umeda M."/>
            <person name="Ward J.M."/>
            <person name="Watanabe Y."/>
            <person name="Yazaki K."/>
            <person name="Yokoyama R."/>
            <person name="Yoshitake Y."/>
            <person name="Yotsui I."/>
            <person name="Zachgo S."/>
            <person name="Schmutz J."/>
        </authorList>
    </citation>
    <scope>NUCLEOTIDE SEQUENCE [LARGE SCALE GENOMIC DNA]</scope>
    <source>
        <strain evidence="3">Tak-1</strain>
    </source>
</reference>
<feature type="compositionally biased region" description="Polar residues" evidence="1">
    <location>
        <begin position="97"/>
        <end position="106"/>
    </location>
</feature>